<evidence type="ECO:0000313" key="4">
    <source>
        <dbReference type="Proteomes" id="UP000237640"/>
    </source>
</evidence>
<evidence type="ECO:0000259" key="2">
    <source>
        <dbReference type="Pfam" id="PF09925"/>
    </source>
</evidence>
<feature type="transmembrane region" description="Helical" evidence="1">
    <location>
        <begin position="300"/>
        <end position="316"/>
    </location>
</feature>
<feature type="transmembrane region" description="Helical" evidence="1">
    <location>
        <begin position="178"/>
        <end position="194"/>
    </location>
</feature>
<keyword evidence="4" id="KW-1185">Reference proteome</keyword>
<evidence type="ECO:0000313" key="3">
    <source>
        <dbReference type="EMBL" id="PRX56357.1"/>
    </source>
</evidence>
<feature type="domain" description="DUF2157" evidence="2">
    <location>
        <begin position="9"/>
        <end position="151"/>
    </location>
</feature>
<dbReference type="Proteomes" id="UP000237640">
    <property type="component" value="Unassembled WGS sequence"/>
</dbReference>
<dbReference type="AlphaFoldDB" id="A0A2T0MFK0"/>
<feature type="transmembrane region" description="Helical" evidence="1">
    <location>
        <begin position="40"/>
        <end position="64"/>
    </location>
</feature>
<organism evidence="3 4">
    <name type="scientific">Flagellimonas meridianipacifica</name>
    <dbReference type="NCBI Taxonomy" id="1080225"/>
    <lineage>
        <taxon>Bacteria</taxon>
        <taxon>Pseudomonadati</taxon>
        <taxon>Bacteroidota</taxon>
        <taxon>Flavobacteriia</taxon>
        <taxon>Flavobacteriales</taxon>
        <taxon>Flavobacteriaceae</taxon>
        <taxon>Flagellimonas</taxon>
    </lineage>
</organism>
<feature type="transmembrane region" description="Helical" evidence="1">
    <location>
        <begin position="70"/>
        <end position="92"/>
    </location>
</feature>
<feature type="transmembrane region" description="Helical" evidence="1">
    <location>
        <begin position="376"/>
        <end position="393"/>
    </location>
</feature>
<keyword evidence="1" id="KW-1133">Transmembrane helix</keyword>
<feature type="transmembrane region" description="Helical" evidence="1">
    <location>
        <begin position="229"/>
        <end position="250"/>
    </location>
</feature>
<keyword evidence="1" id="KW-0812">Transmembrane</keyword>
<dbReference type="RefSeq" id="WP_106143343.1">
    <property type="nucleotide sequence ID" value="NZ_PVYX01000001.1"/>
</dbReference>
<dbReference type="Pfam" id="PF09925">
    <property type="entry name" value="DUF2157"/>
    <property type="match status" value="1"/>
</dbReference>
<feature type="transmembrane region" description="Helical" evidence="1">
    <location>
        <begin position="262"/>
        <end position="280"/>
    </location>
</feature>
<gene>
    <name evidence="3" type="ORF">CLV81_0352</name>
</gene>
<dbReference type="InterPro" id="IPR018677">
    <property type="entry name" value="DUF2157"/>
</dbReference>
<feature type="transmembrane region" description="Helical" evidence="1">
    <location>
        <begin position="328"/>
        <end position="345"/>
    </location>
</feature>
<sequence length="429" mass="48733">MSILKDLEDLVKANVITEDIANNIRSYYQTKSESPSSNRLFVVFGILGAILVGLGIILIIAHNWDELSRFTKTCFAFLPLVLGQLLCCYSLLKKSGSTAWKESTTAFLFFAIGASIALVSQIYHIPGDLSSFLLTWMLISLPLVYVMGSSVTSLFVLIGITYYACEVSYWSYPYSDSYMYWLMLLSILPYYYLLYKKSPNSNFMVLHNWAIPLSLTITLGTLADKTEELMFVSYFSLFGVFYLVGELNFFSQQKTRNSGYRTIGSLGTIVLLMILSFDWFWEDLRRSDFLNQKILISQEFLVALLLSTLAGVLLYTHLKNKRLTNIKPLAPIFFFFILAFVLGLFSPIAPILINLYVFGLGLLTIRQGVRENHLGILNFGLIIITVLIACRFFDTDLSFVARGILFVSVGAGFFITNYWMLKKRKNHDT</sequence>
<accession>A0A2T0MFK0</accession>
<name>A0A2T0MFK0_9FLAO</name>
<evidence type="ECO:0000256" key="1">
    <source>
        <dbReference type="SAM" id="Phobius"/>
    </source>
</evidence>
<reference evidence="3 4" key="1">
    <citation type="submission" date="2018-03" db="EMBL/GenBank/DDBJ databases">
        <title>Genomic Encyclopedia of Archaeal and Bacterial Type Strains, Phase II (KMG-II): from individual species to whole genera.</title>
        <authorList>
            <person name="Goeker M."/>
        </authorList>
    </citation>
    <scope>NUCLEOTIDE SEQUENCE [LARGE SCALE GENOMIC DNA]</scope>
    <source>
        <strain evidence="3 4">DSM 25027</strain>
    </source>
</reference>
<dbReference type="EMBL" id="PVYX01000001">
    <property type="protein sequence ID" value="PRX56357.1"/>
    <property type="molecule type" value="Genomic_DNA"/>
</dbReference>
<comment type="caution">
    <text evidence="3">The sequence shown here is derived from an EMBL/GenBank/DDBJ whole genome shotgun (WGS) entry which is preliminary data.</text>
</comment>
<feature type="transmembrane region" description="Helical" evidence="1">
    <location>
        <begin position="399"/>
        <end position="421"/>
    </location>
</feature>
<dbReference type="OrthoDB" id="642680at2"/>
<keyword evidence="1" id="KW-0472">Membrane</keyword>
<protein>
    <submittedName>
        <fullName evidence="3">Putative membrane protein</fullName>
    </submittedName>
</protein>
<proteinExistence type="predicted"/>
<feature type="transmembrane region" description="Helical" evidence="1">
    <location>
        <begin position="104"/>
        <end position="123"/>
    </location>
</feature>